<evidence type="ECO:0000313" key="3">
    <source>
        <dbReference type="Proteomes" id="UP001206595"/>
    </source>
</evidence>
<name>A0AAD5HB03_UMBRA</name>
<dbReference type="GeneID" id="75915981"/>
<sequence>MNHCHARCANTQKQTYVQVAAFYPLYFFLFFIFPCSQILGSPCVLYTCLVFAMFFYQRLVYNFFIQVCFPLLFSLLLDSLVSTKKKKSALKANHQKINV</sequence>
<reference evidence="2" key="2">
    <citation type="journal article" date="2022" name="Proc. Natl. Acad. Sci. U.S.A.">
        <title>Diploid-dominant life cycles characterize the early evolution of Fungi.</title>
        <authorList>
            <person name="Amses K.R."/>
            <person name="Simmons D.R."/>
            <person name="Longcore J.E."/>
            <person name="Mondo S.J."/>
            <person name="Seto K."/>
            <person name="Jeronimo G.H."/>
            <person name="Bonds A.E."/>
            <person name="Quandt C.A."/>
            <person name="Davis W.J."/>
            <person name="Chang Y."/>
            <person name="Federici B.A."/>
            <person name="Kuo A."/>
            <person name="LaButti K."/>
            <person name="Pangilinan J."/>
            <person name="Andreopoulos W."/>
            <person name="Tritt A."/>
            <person name="Riley R."/>
            <person name="Hundley H."/>
            <person name="Johnson J."/>
            <person name="Lipzen A."/>
            <person name="Barry K."/>
            <person name="Lang B.F."/>
            <person name="Cuomo C.A."/>
            <person name="Buchler N.E."/>
            <person name="Grigoriev I.V."/>
            <person name="Spatafora J.W."/>
            <person name="Stajich J.E."/>
            <person name="James T.Y."/>
        </authorList>
    </citation>
    <scope>NUCLEOTIDE SEQUENCE</scope>
    <source>
        <strain evidence="2">AG</strain>
    </source>
</reference>
<organism evidence="2 3">
    <name type="scientific">Umbelopsis ramanniana AG</name>
    <dbReference type="NCBI Taxonomy" id="1314678"/>
    <lineage>
        <taxon>Eukaryota</taxon>
        <taxon>Fungi</taxon>
        <taxon>Fungi incertae sedis</taxon>
        <taxon>Mucoromycota</taxon>
        <taxon>Mucoromycotina</taxon>
        <taxon>Umbelopsidomycetes</taxon>
        <taxon>Umbelopsidales</taxon>
        <taxon>Umbelopsidaceae</taxon>
        <taxon>Umbelopsis</taxon>
    </lineage>
</organism>
<comment type="caution">
    <text evidence="2">The sequence shown here is derived from an EMBL/GenBank/DDBJ whole genome shotgun (WGS) entry which is preliminary data.</text>
</comment>
<dbReference type="EMBL" id="MU620938">
    <property type="protein sequence ID" value="KAI8577620.1"/>
    <property type="molecule type" value="Genomic_DNA"/>
</dbReference>
<dbReference type="AlphaFoldDB" id="A0AAD5HB03"/>
<evidence type="ECO:0000256" key="1">
    <source>
        <dbReference type="SAM" id="Phobius"/>
    </source>
</evidence>
<keyword evidence="1" id="KW-0472">Membrane</keyword>
<keyword evidence="1" id="KW-0812">Transmembrane</keyword>
<evidence type="ECO:0000313" key="2">
    <source>
        <dbReference type="EMBL" id="KAI8577620.1"/>
    </source>
</evidence>
<dbReference type="RefSeq" id="XP_051442624.1">
    <property type="nucleotide sequence ID" value="XM_051590638.1"/>
</dbReference>
<keyword evidence="1" id="KW-1133">Transmembrane helix</keyword>
<dbReference type="Proteomes" id="UP001206595">
    <property type="component" value="Unassembled WGS sequence"/>
</dbReference>
<protein>
    <submittedName>
        <fullName evidence="2">Uncharacterized protein</fullName>
    </submittedName>
</protein>
<feature type="transmembrane region" description="Helical" evidence="1">
    <location>
        <begin position="21"/>
        <end position="54"/>
    </location>
</feature>
<gene>
    <name evidence="2" type="ORF">K450DRAFT_250905</name>
</gene>
<feature type="transmembrane region" description="Helical" evidence="1">
    <location>
        <begin position="60"/>
        <end position="81"/>
    </location>
</feature>
<proteinExistence type="predicted"/>
<keyword evidence="3" id="KW-1185">Reference proteome</keyword>
<reference evidence="2" key="1">
    <citation type="submission" date="2021-06" db="EMBL/GenBank/DDBJ databases">
        <authorList>
            <consortium name="DOE Joint Genome Institute"/>
            <person name="Mondo S.J."/>
            <person name="Amses K.R."/>
            <person name="Simmons D.R."/>
            <person name="Longcore J.E."/>
            <person name="Seto K."/>
            <person name="Alves G.H."/>
            <person name="Bonds A.E."/>
            <person name="Quandt C.A."/>
            <person name="Davis W.J."/>
            <person name="Chang Y."/>
            <person name="Letcher P.M."/>
            <person name="Powell M.J."/>
            <person name="Kuo A."/>
            <person name="Labutti K."/>
            <person name="Pangilinan J."/>
            <person name="Andreopoulos W."/>
            <person name="Tritt A."/>
            <person name="Riley R."/>
            <person name="Hundley H."/>
            <person name="Johnson J."/>
            <person name="Lipzen A."/>
            <person name="Barry K."/>
            <person name="Berbee M.L."/>
            <person name="Buchler N.E."/>
            <person name="Grigoriev I.V."/>
            <person name="Spatafora J.W."/>
            <person name="Stajich J.E."/>
            <person name="James T.Y."/>
        </authorList>
    </citation>
    <scope>NUCLEOTIDE SEQUENCE</scope>
    <source>
        <strain evidence="2">AG</strain>
    </source>
</reference>
<accession>A0AAD5HB03</accession>